<sequence>MEEPPESLEDALGSAVWRQDLDAVQRLLGAGANPNIPGTNGGWSPLRLAGEHDETGEIVRALVAAGADVNLQDEHDGSTPLHQAVDMAIDGTIQMNRAEIDWTTVGVYLELGADLNIADHRGRTAADIAAAYGDNAERSFDEFLRTPEAQAESAWLRLALHCFCRSGLGLTLRCYRASQRIPQAKA</sequence>
<dbReference type="GO" id="GO:0085020">
    <property type="term" value="P:protein K6-linked ubiquitination"/>
    <property type="evidence" value="ECO:0007669"/>
    <property type="project" value="TreeGrafter"/>
</dbReference>
<dbReference type="Pfam" id="PF12796">
    <property type="entry name" value="Ank_2"/>
    <property type="match status" value="1"/>
</dbReference>
<reference evidence="4 5" key="1">
    <citation type="submission" date="2019-02" db="EMBL/GenBank/DDBJ databases">
        <title>Deep-cultivation of Planctomycetes and their phenomic and genomic characterization uncovers novel biology.</title>
        <authorList>
            <person name="Wiegand S."/>
            <person name="Jogler M."/>
            <person name="Boedeker C."/>
            <person name="Pinto D."/>
            <person name="Vollmers J."/>
            <person name="Rivas-Marin E."/>
            <person name="Kohn T."/>
            <person name="Peeters S.H."/>
            <person name="Heuer A."/>
            <person name="Rast P."/>
            <person name="Oberbeckmann S."/>
            <person name="Bunk B."/>
            <person name="Jeske O."/>
            <person name="Meyerdierks A."/>
            <person name="Storesund J.E."/>
            <person name="Kallscheuer N."/>
            <person name="Luecker S."/>
            <person name="Lage O.M."/>
            <person name="Pohl T."/>
            <person name="Merkel B.J."/>
            <person name="Hornburger P."/>
            <person name="Mueller R.-W."/>
            <person name="Bruemmer F."/>
            <person name="Labrenz M."/>
            <person name="Spormann A.M."/>
            <person name="Op Den Camp H."/>
            <person name="Overmann J."/>
            <person name="Amann R."/>
            <person name="Jetten M.S.M."/>
            <person name="Mascher T."/>
            <person name="Medema M.H."/>
            <person name="Devos D.P."/>
            <person name="Kaster A.-K."/>
            <person name="Ovreas L."/>
            <person name="Rohde M."/>
            <person name="Galperin M.Y."/>
            <person name="Jogler C."/>
        </authorList>
    </citation>
    <scope>NUCLEOTIDE SEQUENCE [LARGE SCALE GENOMIC DNA]</scope>
    <source>
        <strain evidence="4 5">Enr8</strain>
    </source>
</reference>
<dbReference type="EMBL" id="SJPF01000001">
    <property type="protein sequence ID" value="TWT38952.1"/>
    <property type="molecule type" value="Genomic_DNA"/>
</dbReference>
<dbReference type="OrthoDB" id="290401at2"/>
<keyword evidence="1" id="KW-0677">Repeat</keyword>
<evidence type="ECO:0000313" key="4">
    <source>
        <dbReference type="EMBL" id="TWT38952.1"/>
    </source>
</evidence>
<dbReference type="PROSITE" id="PS50088">
    <property type="entry name" value="ANK_REPEAT"/>
    <property type="match status" value="1"/>
</dbReference>
<keyword evidence="5" id="KW-1185">Reference proteome</keyword>
<dbReference type="SMART" id="SM00248">
    <property type="entry name" value="ANK"/>
    <property type="match status" value="3"/>
</dbReference>
<accession>A0A5C5VMK8</accession>
<dbReference type="AlphaFoldDB" id="A0A5C5VMK8"/>
<dbReference type="InterPro" id="IPR036770">
    <property type="entry name" value="Ankyrin_rpt-contain_sf"/>
</dbReference>
<feature type="repeat" description="ANK" evidence="3">
    <location>
        <begin position="41"/>
        <end position="74"/>
    </location>
</feature>
<dbReference type="InterPro" id="IPR002110">
    <property type="entry name" value="Ankyrin_rpt"/>
</dbReference>
<organism evidence="4 5">
    <name type="scientific">Blastopirellula retiformator</name>
    <dbReference type="NCBI Taxonomy" id="2527970"/>
    <lineage>
        <taxon>Bacteria</taxon>
        <taxon>Pseudomonadati</taxon>
        <taxon>Planctomycetota</taxon>
        <taxon>Planctomycetia</taxon>
        <taxon>Pirellulales</taxon>
        <taxon>Pirellulaceae</taxon>
        <taxon>Blastopirellula</taxon>
    </lineage>
</organism>
<evidence type="ECO:0000256" key="2">
    <source>
        <dbReference type="ARBA" id="ARBA00023043"/>
    </source>
</evidence>
<dbReference type="Gene3D" id="1.25.40.20">
    <property type="entry name" value="Ankyrin repeat-containing domain"/>
    <property type="match status" value="1"/>
</dbReference>
<gene>
    <name evidence="4" type="ORF">Enr8_06460</name>
</gene>
<evidence type="ECO:0000256" key="1">
    <source>
        <dbReference type="ARBA" id="ARBA00022737"/>
    </source>
</evidence>
<dbReference type="PANTHER" id="PTHR24171:SF8">
    <property type="entry name" value="BRCA1-ASSOCIATED RING DOMAIN PROTEIN 1"/>
    <property type="match status" value="1"/>
</dbReference>
<dbReference type="SUPFAM" id="SSF48403">
    <property type="entry name" value="Ankyrin repeat"/>
    <property type="match status" value="1"/>
</dbReference>
<evidence type="ECO:0000256" key="3">
    <source>
        <dbReference type="PROSITE-ProRule" id="PRU00023"/>
    </source>
</evidence>
<keyword evidence="2 3" id="KW-0040">ANK repeat</keyword>
<dbReference type="RefSeq" id="WP_146429166.1">
    <property type="nucleotide sequence ID" value="NZ_SJPF01000001.1"/>
</dbReference>
<name>A0A5C5VMK8_9BACT</name>
<protein>
    <submittedName>
        <fullName evidence="4">Ankyrin repeats (3 copies)</fullName>
    </submittedName>
</protein>
<dbReference type="PROSITE" id="PS50297">
    <property type="entry name" value="ANK_REP_REGION"/>
    <property type="match status" value="1"/>
</dbReference>
<proteinExistence type="predicted"/>
<dbReference type="Proteomes" id="UP000318878">
    <property type="component" value="Unassembled WGS sequence"/>
</dbReference>
<evidence type="ECO:0000313" key="5">
    <source>
        <dbReference type="Proteomes" id="UP000318878"/>
    </source>
</evidence>
<dbReference type="PANTHER" id="PTHR24171">
    <property type="entry name" value="ANKYRIN REPEAT DOMAIN-CONTAINING PROTEIN 39-RELATED"/>
    <property type="match status" value="1"/>
</dbReference>
<dbReference type="GO" id="GO:0004842">
    <property type="term" value="F:ubiquitin-protein transferase activity"/>
    <property type="evidence" value="ECO:0007669"/>
    <property type="project" value="TreeGrafter"/>
</dbReference>
<comment type="caution">
    <text evidence="4">The sequence shown here is derived from an EMBL/GenBank/DDBJ whole genome shotgun (WGS) entry which is preliminary data.</text>
</comment>